<name>A0AAV8YGX1_9CUCU</name>
<evidence type="ECO:0000313" key="3">
    <source>
        <dbReference type="Proteomes" id="UP001162162"/>
    </source>
</evidence>
<protein>
    <submittedName>
        <fullName evidence="2">Uncharacterized protein</fullName>
    </submittedName>
</protein>
<proteinExistence type="predicted"/>
<feature type="transmembrane region" description="Helical" evidence="1">
    <location>
        <begin position="43"/>
        <end position="61"/>
    </location>
</feature>
<accession>A0AAV8YGX1</accession>
<comment type="caution">
    <text evidence="2">The sequence shown here is derived from an EMBL/GenBank/DDBJ whole genome shotgun (WGS) entry which is preliminary data.</text>
</comment>
<evidence type="ECO:0000256" key="1">
    <source>
        <dbReference type="SAM" id="Phobius"/>
    </source>
</evidence>
<gene>
    <name evidence="2" type="ORF">NQ318_003704</name>
</gene>
<keyword evidence="1" id="KW-1133">Transmembrane helix</keyword>
<keyword evidence="1" id="KW-0472">Membrane</keyword>
<dbReference type="EMBL" id="JAPWTK010000101">
    <property type="protein sequence ID" value="KAJ8950428.1"/>
    <property type="molecule type" value="Genomic_DNA"/>
</dbReference>
<dbReference type="Proteomes" id="UP001162162">
    <property type="component" value="Unassembled WGS sequence"/>
</dbReference>
<reference evidence="2" key="1">
    <citation type="journal article" date="2023" name="Insect Mol. Biol.">
        <title>Genome sequencing provides insights into the evolution of gene families encoding plant cell wall-degrading enzymes in longhorned beetles.</title>
        <authorList>
            <person name="Shin N.R."/>
            <person name="Okamura Y."/>
            <person name="Kirsch R."/>
            <person name="Pauchet Y."/>
        </authorList>
    </citation>
    <scope>NUCLEOTIDE SEQUENCE</scope>
    <source>
        <strain evidence="2">AMC_N1</strain>
    </source>
</reference>
<sequence length="83" mass="9477">MTQFMQFLTSDLDYGTAQKRKQVMYNSFPTTVILKQTDIKVGFINSAFALALALPLAFVIMKKYILQISHRALLRTQGVLQCF</sequence>
<keyword evidence="1" id="KW-0812">Transmembrane</keyword>
<dbReference type="AlphaFoldDB" id="A0AAV8YGX1"/>
<evidence type="ECO:0000313" key="2">
    <source>
        <dbReference type="EMBL" id="KAJ8950428.1"/>
    </source>
</evidence>
<organism evidence="2 3">
    <name type="scientific">Aromia moschata</name>
    <dbReference type="NCBI Taxonomy" id="1265417"/>
    <lineage>
        <taxon>Eukaryota</taxon>
        <taxon>Metazoa</taxon>
        <taxon>Ecdysozoa</taxon>
        <taxon>Arthropoda</taxon>
        <taxon>Hexapoda</taxon>
        <taxon>Insecta</taxon>
        <taxon>Pterygota</taxon>
        <taxon>Neoptera</taxon>
        <taxon>Endopterygota</taxon>
        <taxon>Coleoptera</taxon>
        <taxon>Polyphaga</taxon>
        <taxon>Cucujiformia</taxon>
        <taxon>Chrysomeloidea</taxon>
        <taxon>Cerambycidae</taxon>
        <taxon>Cerambycinae</taxon>
        <taxon>Callichromatini</taxon>
        <taxon>Aromia</taxon>
    </lineage>
</organism>
<keyword evidence="3" id="KW-1185">Reference proteome</keyword>